<keyword evidence="2" id="KW-1160">Virus entry into host cell</keyword>
<proteinExistence type="predicted"/>
<keyword evidence="1" id="KW-0118">Viral capsid assembly</keyword>
<keyword evidence="1" id="KW-1188">Viral release from host cell</keyword>
<evidence type="ECO:0000256" key="1">
    <source>
        <dbReference type="ARBA" id="ARBA00022950"/>
    </source>
</evidence>
<dbReference type="Gene3D" id="1.20.1270.210">
    <property type="match status" value="1"/>
</dbReference>
<evidence type="ECO:0000256" key="2">
    <source>
        <dbReference type="ARBA" id="ARBA00023009"/>
    </source>
</evidence>
<sequence length="408" mass="45385">MKKGAKFNPLRFLRVKAERRELSPDLDDVLASALLRGDRITEATARGVPALYAGVSFIAGMVSMLPVRLYSEADGKTKPLADPRTALINDDTGDLLDGVQLKAALVTDYLLNGRAYAYVSWRRNKVETIHYVKQSEVSYQKNADPIFKTATYYIGGRQIEGEYLVRLLKDTRDGVTGSGIVDSCNACLTIAADLLKYEGVLAKTGGTKKGFLKSQKRLDKDALDAVKKAWAKLWGSPNCDAMVLNDGMDFMEASGTSVEQQLDERKRNNYAEISKLLNLPASVLDGTATEAVFRQVVKTAVTPIVAALETALNRALLLESEKGKKYFSFDMNELLRGDMKTRFEAYRTAIQGGFMTRDEVRYREDLPELGFNLICLNLGDVYYNPETDEIYTPNTGETMKIKRGDEQN</sequence>
<dbReference type="Gene3D" id="3.40.140.120">
    <property type="match status" value="1"/>
</dbReference>
<organism evidence="4">
    <name type="scientific">Siphoviridae sp. ct0UO21</name>
    <dbReference type="NCBI Taxonomy" id="2825293"/>
    <lineage>
        <taxon>Viruses</taxon>
        <taxon>Duplodnaviria</taxon>
        <taxon>Heunggongvirae</taxon>
        <taxon>Uroviricota</taxon>
        <taxon>Caudoviricetes</taxon>
    </lineage>
</organism>
<dbReference type="Gene3D" id="3.30.1120.70">
    <property type="match status" value="1"/>
</dbReference>
<keyword evidence="2" id="KW-1171">Viral genome ejection through host cell envelope</keyword>
<keyword evidence="2" id="KW-1162">Viral penetration into host cytoplasm</keyword>
<protein>
    <submittedName>
        <fullName evidence="4">Portal protein</fullName>
    </submittedName>
</protein>
<keyword evidence="3" id="KW-0231">Viral genome packaging</keyword>
<dbReference type="Pfam" id="PF04860">
    <property type="entry name" value="Phage_portal"/>
    <property type="match status" value="1"/>
</dbReference>
<evidence type="ECO:0000313" key="4">
    <source>
        <dbReference type="EMBL" id="DAE04530.1"/>
    </source>
</evidence>
<accession>A0A8S5PC28</accession>
<dbReference type="NCBIfam" id="TIGR01537">
    <property type="entry name" value="portal_HK97"/>
    <property type="match status" value="1"/>
</dbReference>
<dbReference type="EMBL" id="BK015390">
    <property type="protein sequence ID" value="DAE04530.1"/>
    <property type="molecule type" value="Genomic_DNA"/>
</dbReference>
<evidence type="ECO:0000256" key="3">
    <source>
        <dbReference type="ARBA" id="ARBA00023219"/>
    </source>
</evidence>
<dbReference type="InterPro" id="IPR006427">
    <property type="entry name" value="Portal_HK97"/>
</dbReference>
<name>A0A8S5PC28_9CAUD</name>
<dbReference type="InterPro" id="IPR006944">
    <property type="entry name" value="Phage/GTA_portal"/>
</dbReference>
<reference evidence="4" key="1">
    <citation type="journal article" date="2021" name="Proc. Natl. Acad. Sci. U.S.A.">
        <title>A Catalog of Tens of Thousands of Viruses from Human Metagenomes Reveals Hidden Associations with Chronic Diseases.</title>
        <authorList>
            <person name="Tisza M.J."/>
            <person name="Buck C.B."/>
        </authorList>
    </citation>
    <scope>NUCLEOTIDE SEQUENCE</scope>
    <source>
        <strain evidence="4">Ct0UO21</strain>
    </source>
</reference>